<dbReference type="OrthoDB" id="3432466at2759"/>
<gene>
    <name evidence="2" type="ORF">NOR_08657</name>
</gene>
<proteinExistence type="predicted"/>
<evidence type="ECO:0000313" key="3">
    <source>
        <dbReference type="Proteomes" id="UP000243498"/>
    </source>
</evidence>
<dbReference type="AlphaFoldDB" id="A0A166VWV2"/>
<protein>
    <submittedName>
        <fullName evidence="2">Ig domain protein group 2 domain protein</fullName>
    </submittedName>
</protein>
<feature type="chain" id="PRO_5007881430" evidence="1">
    <location>
        <begin position="27"/>
        <end position="492"/>
    </location>
</feature>
<dbReference type="InterPro" id="IPR012334">
    <property type="entry name" value="Pectin_lyas_fold"/>
</dbReference>
<dbReference type="Proteomes" id="UP000243498">
    <property type="component" value="Unassembled WGS sequence"/>
</dbReference>
<evidence type="ECO:0000313" key="2">
    <source>
        <dbReference type="EMBL" id="OAA34117.1"/>
    </source>
</evidence>
<keyword evidence="1" id="KW-0732">Signal</keyword>
<dbReference type="InterPro" id="IPR011050">
    <property type="entry name" value="Pectin_lyase_fold/virulence"/>
</dbReference>
<organism evidence="2 3">
    <name type="scientific">Metarhizium rileyi (strain RCEF 4871)</name>
    <name type="common">Nomuraea rileyi</name>
    <dbReference type="NCBI Taxonomy" id="1649241"/>
    <lineage>
        <taxon>Eukaryota</taxon>
        <taxon>Fungi</taxon>
        <taxon>Dikarya</taxon>
        <taxon>Ascomycota</taxon>
        <taxon>Pezizomycotina</taxon>
        <taxon>Sordariomycetes</taxon>
        <taxon>Hypocreomycetidae</taxon>
        <taxon>Hypocreales</taxon>
        <taxon>Clavicipitaceae</taxon>
        <taxon>Metarhizium</taxon>
    </lineage>
</organism>
<keyword evidence="3" id="KW-1185">Reference proteome</keyword>
<dbReference type="EMBL" id="AZHC01000062">
    <property type="protein sequence ID" value="OAA34117.1"/>
    <property type="molecule type" value="Genomic_DNA"/>
</dbReference>
<dbReference type="Gene3D" id="2.160.20.10">
    <property type="entry name" value="Single-stranded right-handed beta-helix, Pectin lyase-like"/>
    <property type="match status" value="1"/>
</dbReference>
<evidence type="ECO:0000256" key="1">
    <source>
        <dbReference type="SAM" id="SignalP"/>
    </source>
</evidence>
<comment type="caution">
    <text evidence="2">The sequence shown here is derived from an EMBL/GenBank/DDBJ whole genome shotgun (WGS) entry which is preliminary data.</text>
</comment>
<reference evidence="2 3" key="1">
    <citation type="journal article" date="2016" name="Genome Biol. Evol.">
        <title>Divergent and convergent evolution of fungal pathogenicity.</title>
        <authorList>
            <person name="Shang Y."/>
            <person name="Xiao G."/>
            <person name="Zheng P."/>
            <person name="Cen K."/>
            <person name="Zhan S."/>
            <person name="Wang C."/>
        </authorList>
    </citation>
    <scope>NUCLEOTIDE SEQUENCE [LARGE SCALE GENOMIC DNA]</scope>
    <source>
        <strain evidence="2 3">RCEF 4871</strain>
    </source>
</reference>
<accession>A0A166VWV2</accession>
<dbReference type="SUPFAM" id="SSF51126">
    <property type="entry name" value="Pectin lyase-like"/>
    <property type="match status" value="1"/>
</dbReference>
<dbReference type="InterPro" id="IPR006626">
    <property type="entry name" value="PbH1"/>
</dbReference>
<name>A0A166VWV2_METRR</name>
<dbReference type="SMART" id="SM00710">
    <property type="entry name" value="PbH1"/>
    <property type="match status" value="6"/>
</dbReference>
<sequence>MKANSLKAAAGAALLSLATFSSEVQARQYYVDCHRASAGDGSQDNPWNSVRQVNRPYFRPGDVIALKAGTTCIGTLSPRGVGTADSVITITKYTSGNETANPIVNGKGARAAITLTNQDHWRISNLTVTNPARGLAARQGIHVTARDGKTHTGITIDHNTVHHVAGQTDKYRHADDFVLSCGILVDIDTSRPGSRYDNVLVSHNEVSDCGGGGIKVRVGAMNNRGHKAHVTQNNIRACGGDGIIVSFSDSPLIDYNVASDLGTGAYPWTGGNFAGMWVLGDHNPTISHNVVYGNIMSDFDSQAFDCDWGNSGNCTIEYNYSRDNAGGAFLNCDGCGRSGGADQIVRYNIFENDCRIFSNGDRPTLYFYNNVMYCNRKSFDIKVPPRTHFKNNIFVGNRRSSLPARSGINWKWNVFDGVRPPTKNGIEADPQFVRPDNGGTDLASASGYKLKKSSPALYNGEIIRDNGGVDFFGNAVSATKKPHRGAYVGPGL</sequence>
<feature type="signal peptide" evidence="1">
    <location>
        <begin position="1"/>
        <end position="26"/>
    </location>
</feature>
<dbReference type="OMA" id="FDCDWGN"/>